<keyword evidence="2" id="KW-0489">Methyltransferase</keyword>
<dbReference type="GO" id="GO:0008168">
    <property type="term" value="F:methyltransferase activity"/>
    <property type="evidence" value="ECO:0007669"/>
    <property type="project" value="UniProtKB-KW"/>
</dbReference>
<dbReference type="GO" id="GO:0032259">
    <property type="term" value="P:methylation"/>
    <property type="evidence" value="ECO:0007669"/>
    <property type="project" value="UniProtKB-KW"/>
</dbReference>
<dbReference type="InterPro" id="IPR029063">
    <property type="entry name" value="SAM-dependent_MTases_sf"/>
</dbReference>
<evidence type="ECO:0000313" key="3">
    <source>
        <dbReference type="Proteomes" id="UP000198916"/>
    </source>
</evidence>
<feature type="domain" description="Methyltransferase type 12" evidence="1">
    <location>
        <begin position="23"/>
        <end position="109"/>
    </location>
</feature>
<dbReference type="Pfam" id="PF08242">
    <property type="entry name" value="Methyltransf_12"/>
    <property type="match status" value="1"/>
</dbReference>
<dbReference type="Gene3D" id="3.40.50.150">
    <property type="entry name" value="Vaccinia Virus protein VP39"/>
    <property type="match status" value="1"/>
</dbReference>
<dbReference type="AlphaFoldDB" id="A0A1H7LNN2"/>
<keyword evidence="3" id="KW-1185">Reference proteome</keyword>
<dbReference type="Proteomes" id="UP000198916">
    <property type="component" value="Unassembled WGS sequence"/>
</dbReference>
<keyword evidence="2" id="KW-0808">Transferase</keyword>
<dbReference type="RefSeq" id="WP_090604682.1">
    <property type="nucleotide sequence ID" value="NZ_FNZR01000003.1"/>
</dbReference>
<evidence type="ECO:0000313" key="2">
    <source>
        <dbReference type="EMBL" id="SEL00602.1"/>
    </source>
</evidence>
<evidence type="ECO:0000259" key="1">
    <source>
        <dbReference type="Pfam" id="PF08242"/>
    </source>
</evidence>
<dbReference type="SUPFAM" id="SSF53335">
    <property type="entry name" value="S-adenosyl-L-methionine-dependent methyltransferases"/>
    <property type="match status" value="1"/>
</dbReference>
<gene>
    <name evidence="2" type="ORF">SAMN05421740_103221</name>
</gene>
<sequence length="176" mass="19934">MDDWSSLIAGAFLNASEPQQWADLGCGEGTFTYALGSLLPAGSAIHAVDVAPQRLRERVGDVLITFLQTDFERKHLPLSNLDGILLANAIHYVRDKESLIHKLLHYCKPSHTLITVEYDTVVANPWVPYPIDFGTLKTLFQRMGYRDVRQLGKRKSRYGGDMYAMWVKNRRYPHAG</sequence>
<reference evidence="3" key="1">
    <citation type="submission" date="2016-10" db="EMBL/GenBank/DDBJ databases">
        <authorList>
            <person name="Varghese N."/>
            <person name="Submissions S."/>
        </authorList>
    </citation>
    <scope>NUCLEOTIDE SEQUENCE [LARGE SCALE GENOMIC DNA]</scope>
    <source>
        <strain evidence="3">Jip14</strain>
    </source>
</reference>
<name>A0A1H7LNN2_9SPHI</name>
<dbReference type="CDD" id="cd02440">
    <property type="entry name" value="AdoMet_MTases"/>
    <property type="match status" value="1"/>
</dbReference>
<organism evidence="2 3">
    <name type="scientific">Parapedobacter koreensis</name>
    <dbReference type="NCBI Taxonomy" id="332977"/>
    <lineage>
        <taxon>Bacteria</taxon>
        <taxon>Pseudomonadati</taxon>
        <taxon>Bacteroidota</taxon>
        <taxon>Sphingobacteriia</taxon>
        <taxon>Sphingobacteriales</taxon>
        <taxon>Sphingobacteriaceae</taxon>
        <taxon>Parapedobacter</taxon>
    </lineage>
</organism>
<accession>A0A1H7LNN2</accession>
<dbReference type="OrthoDB" id="9789123at2"/>
<protein>
    <submittedName>
        <fullName evidence="2">Methyltransferase domain-containing protein</fullName>
    </submittedName>
</protein>
<dbReference type="EMBL" id="FNZR01000003">
    <property type="protein sequence ID" value="SEL00602.1"/>
    <property type="molecule type" value="Genomic_DNA"/>
</dbReference>
<dbReference type="STRING" id="332977.SAMN05421740_103221"/>
<proteinExistence type="predicted"/>
<dbReference type="InterPro" id="IPR013217">
    <property type="entry name" value="Methyltransf_12"/>
</dbReference>